<keyword evidence="1" id="KW-0732">Signal</keyword>
<sequence length="112" mass="12188">MATATASAVIVLFLLLHMSTVGSVARADMMTDIGTSSTWITEPEGGVAVRSKPYTLQCHSTLPNATYLWMYNNRTLDLVNDSRRQILPNGSLYFKTVSDPVFSILGSSGLDE</sequence>
<dbReference type="Proteomes" id="UP001160148">
    <property type="component" value="Unassembled WGS sequence"/>
</dbReference>
<dbReference type="Gene3D" id="2.60.40.10">
    <property type="entry name" value="Immunoglobulins"/>
    <property type="match status" value="1"/>
</dbReference>
<dbReference type="InterPro" id="IPR013783">
    <property type="entry name" value="Ig-like_fold"/>
</dbReference>
<evidence type="ECO:0000313" key="3">
    <source>
        <dbReference type="Proteomes" id="UP001160148"/>
    </source>
</evidence>
<evidence type="ECO:0000313" key="2">
    <source>
        <dbReference type="EMBL" id="CAI6343214.1"/>
    </source>
</evidence>
<comment type="caution">
    <text evidence="2">The sequence shown here is derived from an EMBL/GenBank/DDBJ whole genome shotgun (WGS) entry which is preliminary data.</text>
</comment>
<keyword evidence="3" id="KW-1185">Reference proteome</keyword>
<feature type="chain" id="PRO_5043370532" evidence="1">
    <location>
        <begin position="28"/>
        <end position="112"/>
    </location>
</feature>
<name>A0AAV0VG77_9HEMI</name>
<dbReference type="EMBL" id="CARXXK010000001">
    <property type="protein sequence ID" value="CAI6343214.1"/>
    <property type="molecule type" value="Genomic_DNA"/>
</dbReference>
<proteinExistence type="predicted"/>
<feature type="signal peptide" evidence="1">
    <location>
        <begin position="1"/>
        <end position="27"/>
    </location>
</feature>
<gene>
    <name evidence="2" type="ORF">MEUPH1_LOCUS507</name>
</gene>
<reference evidence="2 3" key="1">
    <citation type="submission" date="2023-01" db="EMBL/GenBank/DDBJ databases">
        <authorList>
            <person name="Whitehead M."/>
        </authorList>
    </citation>
    <scope>NUCLEOTIDE SEQUENCE [LARGE SCALE GENOMIC DNA]</scope>
</reference>
<dbReference type="SUPFAM" id="SSF48726">
    <property type="entry name" value="Immunoglobulin"/>
    <property type="match status" value="1"/>
</dbReference>
<protein>
    <submittedName>
        <fullName evidence="2">Uncharacterized protein</fullName>
    </submittedName>
</protein>
<dbReference type="InterPro" id="IPR036179">
    <property type="entry name" value="Ig-like_dom_sf"/>
</dbReference>
<organism evidence="2 3">
    <name type="scientific">Macrosiphum euphorbiae</name>
    <name type="common">potato aphid</name>
    <dbReference type="NCBI Taxonomy" id="13131"/>
    <lineage>
        <taxon>Eukaryota</taxon>
        <taxon>Metazoa</taxon>
        <taxon>Ecdysozoa</taxon>
        <taxon>Arthropoda</taxon>
        <taxon>Hexapoda</taxon>
        <taxon>Insecta</taxon>
        <taxon>Pterygota</taxon>
        <taxon>Neoptera</taxon>
        <taxon>Paraneoptera</taxon>
        <taxon>Hemiptera</taxon>
        <taxon>Sternorrhyncha</taxon>
        <taxon>Aphidomorpha</taxon>
        <taxon>Aphidoidea</taxon>
        <taxon>Aphididae</taxon>
        <taxon>Macrosiphini</taxon>
        <taxon>Macrosiphum</taxon>
    </lineage>
</organism>
<evidence type="ECO:0000256" key="1">
    <source>
        <dbReference type="SAM" id="SignalP"/>
    </source>
</evidence>
<accession>A0AAV0VG77</accession>
<dbReference type="AlphaFoldDB" id="A0AAV0VG77"/>